<dbReference type="eggNOG" id="ENOG502SNJE">
    <property type="taxonomic scope" value="Eukaryota"/>
</dbReference>
<feature type="transmembrane region" description="Helical" evidence="6">
    <location>
        <begin position="123"/>
        <end position="145"/>
    </location>
</feature>
<feature type="transmembrane region" description="Helical" evidence="6">
    <location>
        <begin position="208"/>
        <end position="227"/>
    </location>
</feature>
<evidence type="ECO:0000256" key="3">
    <source>
        <dbReference type="ARBA" id="ARBA00022989"/>
    </source>
</evidence>
<evidence type="ECO:0000256" key="5">
    <source>
        <dbReference type="SAM" id="MobiDB-lite"/>
    </source>
</evidence>
<feature type="transmembrane region" description="Helical" evidence="6">
    <location>
        <begin position="462"/>
        <end position="487"/>
    </location>
</feature>
<dbReference type="GO" id="GO:0016020">
    <property type="term" value="C:membrane"/>
    <property type="evidence" value="ECO:0007669"/>
    <property type="project" value="UniProtKB-SubCell"/>
</dbReference>
<keyword evidence="2 6" id="KW-0812">Transmembrane</keyword>
<dbReference type="Proteomes" id="UP000582659">
    <property type="component" value="Unassembled WGS sequence"/>
</dbReference>
<keyword evidence="3 6" id="KW-1133">Transmembrane helix</keyword>
<dbReference type="PANTHER" id="PTHR24224:SF37">
    <property type="entry name" value="G-PROTEIN COUPLED RECEPTORS FAMILY 1 PROFILE DOMAIN-CONTAINING PROTEIN"/>
    <property type="match status" value="1"/>
</dbReference>
<feature type="transmembrane region" description="Helical" evidence="6">
    <location>
        <begin position="80"/>
        <end position="102"/>
    </location>
</feature>
<dbReference type="Proteomes" id="UP000659654">
    <property type="component" value="Unassembled WGS sequence"/>
</dbReference>
<proteinExistence type="predicted"/>
<dbReference type="PROSITE" id="PS50262">
    <property type="entry name" value="G_PROTEIN_RECEP_F1_2"/>
    <property type="match status" value="1"/>
</dbReference>
<evidence type="ECO:0000313" key="11">
    <source>
        <dbReference type="Proteomes" id="UP000659654"/>
    </source>
</evidence>
<organism evidence="10 12">
    <name type="scientific">Bursaphelenchus xylophilus</name>
    <name type="common">Pinewood nematode worm</name>
    <name type="synonym">Aphelenchoides xylophilus</name>
    <dbReference type="NCBI Taxonomy" id="6326"/>
    <lineage>
        <taxon>Eukaryota</taxon>
        <taxon>Metazoa</taxon>
        <taxon>Ecdysozoa</taxon>
        <taxon>Nematoda</taxon>
        <taxon>Chromadorea</taxon>
        <taxon>Rhabditida</taxon>
        <taxon>Tylenchina</taxon>
        <taxon>Tylenchomorpha</taxon>
        <taxon>Aphelenchoidea</taxon>
        <taxon>Aphelenchoididae</taxon>
        <taxon>Bursaphelenchus</taxon>
    </lineage>
</organism>
<feature type="domain" description="G-protein coupled receptors family 1 profile" evidence="7">
    <location>
        <begin position="95"/>
        <end position="482"/>
    </location>
</feature>
<dbReference type="Proteomes" id="UP000095284">
    <property type="component" value="Unplaced"/>
</dbReference>
<dbReference type="OrthoDB" id="5834857at2759"/>
<evidence type="ECO:0000256" key="4">
    <source>
        <dbReference type="ARBA" id="ARBA00023136"/>
    </source>
</evidence>
<reference evidence="9" key="2">
    <citation type="submission" date="2020-08" db="EMBL/GenBank/DDBJ databases">
        <authorList>
            <person name="Kikuchi T."/>
        </authorList>
    </citation>
    <scope>NUCLEOTIDE SEQUENCE</scope>
    <source>
        <strain evidence="8">Ka4C1</strain>
    </source>
</reference>
<feature type="transmembrane region" description="Helical" evidence="6">
    <location>
        <begin position="165"/>
        <end position="187"/>
    </location>
</feature>
<feature type="compositionally biased region" description="Polar residues" evidence="5">
    <location>
        <begin position="588"/>
        <end position="599"/>
    </location>
</feature>
<dbReference type="Pfam" id="PF00001">
    <property type="entry name" value="7tm_1"/>
    <property type="match status" value="1"/>
</dbReference>
<evidence type="ECO:0000313" key="8">
    <source>
        <dbReference type="EMBL" id="CAD5228249.1"/>
    </source>
</evidence>
<name>A0A1I7SES6_BURXY</name>
<reference evidence="12" key="1">
    <citation type="submission" date="2016-11" db="UniProtKB">
        <authorList>
            <consortium name="WormBaseParasite"/>
        </authorList>
    </citation>
    <scope>IDENTIFICATION</scope>
</reference>
<keyword evidence="4 6" id="KW-0472">Membrane</keyword>
<feature type="region of interest" description="Disordered" evidence="5">
    <location>
        <begin position="517"/>
        <end position="540"/>
    </location>
</feature>
<dbReference type="GO" id="GO:0004930">
    <property type="term" value="F:G protein-coupled receptor activity"/>
    <property type="evidence" value="ECO:0007669"/>
    <property type="project" value="InterPro"/>
</dbReference>
<evidence type="ECO:0000256" key="2">
    <source>
        <dbReference type="ARBA" id="ARBA00022692"/>
    </source>
</evidence>
<evidence type="ECO:0000259" key="7">
    <source>
        <dbReference type="PROSITE" id="PS50262"/>
    </source>
</evidence>
<feature type="region of interest" description="Disordered" evidence="5">
    <location>
        <begin position="588"/>
        <end position="616"/>
    </location>
</feature>
<accession>A0A1I7SES6</accession>
<keyword evidence="11" id="KW-1185">Reference proteome</keyword>
<protein>
    <submittedName>
        <fullName evidence="8">(pine wood nematode) hypothetical protein</fullName>
    </submittedName>
    <submittedName>
        <fullName evidence="12">G_PROTEIN_RECEP_F1_2 domain-containing protein</fullName>
    </submittedName>
</protein>
<dbReference type="WBParaSite" id="BXY_1153600.1">
    <property type="protein sequence ID" value="BXY_1153600.1"/>
    <property type="gene ID" value="BXY_1153600"/>
</dbReference>
<comment type="subcellular location">
    <subcellularLocation>
        <location evidence="1">Membrane</location>
    </subcellularLocation>
</comment>
<dbReference type="PANTHER" id="PTHR24224">
    <property type="entry name" value="CARDIOACCELERATORY PEPTIDE RECEPTOR-RELATED"/>
    <property type="match status" value="1"/>
</dbReference>
<dbReference type="SUPFAM" id="SSF81321">
    <property type="entry name" value="Family A G protein-coupled receptor-like"/>
    <property type="match status" value="1"/>
</dbReference>
<evidence type="ECO:0000313" key="9">
    <source>
        <dbReference type="EMBL" id="CAG9118775.1"/>
    </source>
</evidence>
<sequence length="667" mass="74345">MAPFYEPGNGHYDPPVQAAQVASASLVQSPSAGILQYEESAPSEVVNVQDNYYINSDAYQGDSMEDASVMTEFEEMLIKVSFLAGYVYMLLAVTGIILNAYVISRLIQLAINDYERFKHGCGLPLAAMSMSDLWSLVSIIAAVVLSGFLPPSVLSASAHSAHCKITIYLIHTLTGFSTWCWLFISALRYIAVYHPLWHIKGSALDIRTVLLMLLFGLLINCWLPMVVVSSPESGTCEEQPLSLGADWNRFLHGIELFWSYILPAVLTLALDVRVIFVRPPSFSKMAQKRRKDFASRKTPLPLRQTLSDGWSQAEDKFRGFCCSRWIRQKLTKTPRISIVNEDEEKKQIENPDFQLKLTHLLGNVGRARTLTNSTWSAQSNATAASSVTASPSGLPRTVAYAQHSWQSTCSHTAGSTKRGRKTVRRWLAITTVHLLLNAPDSTYRLASVIGTSPSPNSPTSHIIALVVRLLYFAQFCFNAAYLTAIVYKRNVRPKPRQTTPKHSTTYLRVHPEFSRPQTRIGVPEGSVRHKKKHEDLKRRYSHDPRGAKRLTQHLNVNQPLLNAPTMPLSYSTETFRSEELELTTSIYSANTSPRSPSTEPRNEYVEEKCHSGSSGRTSAGLLTYASSGAATPCHGSRASSSLTNKKDEEWQENKCHIEATTANSWRV</sequence>
<evidence type="ECO:0000256" key="1">
    <source>
        <dbReference type="ARBA" id="ARBA00004370"/>
    </source>
</evidence>
<evidence type="ECO:0000313" key="12">
    <source>
        <dbReference type="WBParaSite" id="BXY_1153600.1"/>
    </source>
</evidence>
<evidence type="ECO:0000256" key="6">
    <source>
        <dbReference type="SAM" id="Phobius"/>
    </source>
</evidence>
<dbReference type="Gene3D" id="1.20.1070.10">
    <property type="entry name" value="Rhodopsin 7-helix transmembrane proteins"/>
    <property type="match status" value="1"/>
</dbReference>
<feature type="transmembrane region" description="Helical" evidence="6">
    <location>
        <begin position="257"/>
        <end position="276"/>
    </location>
</feature>
<dbReference type="EMBL" id="CAJFDI010000004">
    <property type="protein sequence ID" value="CAD5228249.1"/>
    <property type="molecule type" value="Genomic_DNA"/>
</dbReference>
<feature type="compositionally biased region" description="Basic and acidic residues" evidence="5">
    <location>
        <begin position="600"/>
        <end position="610"/>
    </location>
</feature>
<dbReference type="InterPro" id="IPR017452">
    <property type="entry name" value="GPCR_Rhodpsn_7TM"/>
</dbReference>
<dbReference type="InterPro" id="IPR052665">
    <property type="entry name" value="Neuropeptide-GPCR"/>
</dbReference>
<dbReference type="AlphaFoldDB" id="A0A1I7SES6"/>
<dbReference type="EMBL" id="CAJFCV020000004">
    <property type="protein sequence ID" value="CAG9118775.1"/>
    <property type="molecule type" value="Genomic_DNA"/>
</dbReference>
<evidence type="ECO:0000313" key="10">
    <source>
        <dbReference type="Proteomes" id="UP000095284"/>
    </source>
</evidence>
<dbReference type="InterPro" id="IPR000276">
    <property type="entry name" value="GPCR_Rhodpsn"/>
</dbReference>
<gene>
    <name evidence="8" type="ORF">BXYJ_LOCUS10350</name>
</gene>